<feature type="transmembrane region" description="Helical" evidence="1">
    <location>
        <begin position="7"/>
        <end position="26"/>
    </location>
</feature>
<sequence length="73" mass="8194">MMESKISLPLYSCSIGAGILYILRYSTELALLYYRSPMLIIAAIVAILQEVLMIFHKFNICRKNLPAGKGAEK</sequence>
<evidence type="ECO:0000313" key="3">
    <source>
        <dbReference type="Proteomes" id="UP000702425"/>
    </source>
</evidence>
<keyword evidence="3" id="KW-1185">Reference proteome</keyword>
<gene>
    <name evidence="2" type="ORF">E5S67_00342</name>
</gene>
<accession>A0ABX2CQH4</accession>
<evidence type="ECO:0000313" key="2">
    <source>
        <dbReference type="EMBL" id="NQE32626.1"/>
    </source>
</evidence>
<keyword evidence="1" id="KW-1133">Transmembrane helix</keyword>
<organism evidence="2 3">
    <name type="scientific">Microcoleus asticus IPMA8</name>
    <dbReference type="NCBI Taxonomy" id="2563858"/>
    <lineage>
        <taxon>Bacteria</taxon>
        <taxon>Bacillati</taxon>
        <taxon>Cyanobacteriota</taxon>
        <taxon>Cyanophyceae</taxon>
        <taxon>Oscillatoriophycideae</taxon>
        <taxon>Oscillatoriales</taxon>
        <taxon>Microcoleaceae</taxon>
        <taxon>Microcoleus</taxon>
        <taxon>Microcoleus asticus</taxon>
    </lineage>
</organism>
<name>A0ABX2CQH4_9CYAN</name>
<feature type="transmembrane region" description="Helical" evidence="1">
    <location>
        <begin position="32"/>
        <end position="55"/>
    </location>
</feature>
<evidence type="ECO:0000256" key="1">
    <source>
        <dbReference type="SAM" id="Phobius"/>
    </source>
</evidence>
<protein>
    <submittedName>
        <fullName evidence="2">Uncharacterized protein</fullName>
    </submittedName>
</protein>
<dbReference type="EMBL" id="SRRZ01000004">
    <property type="protein sequence ID" value="NQE32626.1"/>
    <property type="molecule type" value="Genomic_DNA"/>
</dbReference>
<proteinExistence type="predicted"/>
<keyword evidence="1" id="KW-0472">Membrane</keyword>
<keyword evidence="1" id="KW-0812">Transmembrane</keyword>
<dbReference type="Proteomes" id="UP000702425">
    <property type="component" value="Unassembled WGS sequence"/>
</dbReference>
<comment type="caution">
    <text evidence="2">The sequence shown here is derived from an EMBL/GenBank/DDBJ whole genome shotgun (WGS) entry which is preliminary data.</text>
</comment>
<reference evidence="2 3" key="1">
    <citation type="journal article" date="2020" name="Sci. Rep.">
        <title>A novel cyanobacterial geosmin producer, revising GeoA distribution and dispersion patterns in Bacteria.</title>
        <authorList>
            <person name="Churro C."/>
            <person name="Semedo-Aguiar A.P."/>
            <person name="Silva A.D."/>
            <person name="Pereira-Leal J.B."/>
            <person name="Leite R.B."/>
        </authorList>
    </citation>
    <scope>NUCLEOTIDE SEQUENCE [LARGE SCALE GENOMIC DNA]</scope>
    <source>
        <strain evidence="2 3">IPMA8</strain>
    </source>
</reference>